<sequence length="227" mass="28069">MWYYNYYVAIIILSIIFFLISNQKLNILLAIIIIFIISYFYFNKINNYNDNNKLTDKNIIAAINNDIKERQYLSDVNYFLKKFPNEIKYLHKDKDLFNIIINIRFVKRYDSSKYTNIIFYIDKLYKIYMFILADRYDIKKYFNTFLILRNTIIKELYSIYLILPLKMKYYYGFDSFNEIKISIKNFIEYSRKMITILERYGYQEKNIYYLTDSKYKAYENNYINEVY</sequence>
<name>A0A6C0EPF2_9ZZZZ</name>
<keyword evidence="1" id="KW-1133">Transmembrane helix</keyword>
<protein>
    <submittedName>
        <fullName evidence="2">Uncharacterized protein</fullName>
    </submittedName>
</protein>
<keyword evidence="1" id="KW-0812">Transmembrane</keyword>
<organism evidence="2">
    <name type="scientific">viral metagenome</name>
    <dbReference type="NCBI Taxonomy" id="1070528"/>
    <lineage>
        <taxon>unclassified sequences</taxon>
        <taxon>metagenomes</taxon>
        <taxon>organismal metagenomes</taxon>
    </lineage>
</organism>
<dbReference type="EMBL" id="MN738902">
    <property type="protein sequence ID" value="QHT30551.1"/>
    <property type="molecule type" value="Genomic_DNA"/>
</dbReference>
<feature type="transmembrane region" description="Helical" evidence="1">
    <location>
        <begin position="6"/>
        <end position="21"/>
    </location>
</feature>
<evidence type="ECO:0000313" key="2">
    <source>
        <dbReference type="EMBL" id="QHT30551.1"/>
    </source>
</evidence>
<keyword evidence="1" id="KW-0472">Membrane</keyword>
<evidence type="ECO:0000256" key="1">
    <source>
        <dbReference type="SAM" id="Phobius"/>
    </source>
</evidence>
<feature type="transmembrane region" description="Helical" evidence="1">
    <location>
        <begin position="26"/>
        <end position="42"/>
    </location>
</feature>
<proteinExistence type="predicted"/>
<reference evidence="2" key="1">
    <citation type="journal article" date="2020" name="Nature">
        <title>Giant virus diversity and host interactions through global metagenomics.</title>
        <authorList>
            <person name="Schulz F."/>
            <person name="Roux S."/>
            <person name="Paez-Espino D."/>
            <person name="Jungbluth S."/>
            <person name="Walsh D.A."/>
            <person name="Denef V.J."/>
            <person name="McMahon K.D."/>
            <person name="Konstantinidis K.T."/>
            <person name="Eloe-Fadrosh E.A."/>
            <person name="Kyrpides N.C."/>
            <person name="Woyke T."/>
        </authorList>
    </citation>
    <scope>NUCLEOTIDE SEQUENCE</scope>
    <source>
        <strain evidence="2">GVMAG-M-3300009151-35</strain>
    </source>
</reference>
<dbReference type="AlphaFoldDB" id="A0A6C0EPF2"/>
<accession>A0A6C0EPF2</accession>